<dbReference type="Proteomes" id="UP000799118">
    <property type="component" value="Unassembled WGS sequence"/>
</dbReference>
<feature type="non-terminal residue" evidence="1">
    <location>
        <position position="1"/>
    </location>
</feature>
<dbReference type="OrthoDB" id="4230923at2759"/>
<sequence length="159" mass="18344">LEVSSQLKDGSIADIAWAKKEDRRKPHQKTAHAIVSFNTREAANQVIQKGMSIGGKWVFGHRDQKDPQRFMKCQQYGHITRECTLEKDVCGQCGDDHQTSDCMAAVENFHCTVCKQHDHTAADRRCLTLLQKIWECTQRNPEAGYRLFIMDHLDTWIRD</sequence>
<protein>
    <recommendedName>
        <fullName evidence="3">CCHC-type domain-containing protein</fullName>
    </recommendedName>
</protein>
<evidence type="ECO:0008006" key="3">
    <source>
        <dbReference type="Google" id="ProtNLM"/>
    </source>
</evidence>
<feature type="non-terminal residue" evidence="1">
    <location>
        <position position="159"/>
    </location>
</feature>
<reference evidence="1" key="1">
    <citation type="journal article" date="2019" name="Environ. Microbiol.">
        <title>Fungal ecological strategies reflected in gene transcription - a case study of two litter decomposers.</title>
        <authorList>
            <person name="Barbi F."/>
            <person name="Kohler A."/>
            <person name="Barry K."/>
            <person name="Baskaran P."/>
            <person name="Daum C."/>
            <person name="Fauchery L."/>
            <person name="Ihrmark K."/>
            <person name="Kuo A."/>
            <person name="LaButti K."/>
            <person name="Lipzen A."/>
            <person name="Morin E."/>
            <person name="Grigoriev I.V."/>
            <person name="Henrissat B."/>
            <person name="Lindahl B."/>
            <person name="Martin F."/>
        </authorList>
    </citation>
    <scope>NUCLEOTIDE SEQUENCE</scope>
    <source>
        <strain evidence="1">JB14</strain>
    </source>
</reference>
<organism evidence="1 2">
    <name type="scientific">Gymnopus androsaceus JB14</name>
    <dbReference type="NCBI Taxonomy" id="1447944"/>
    <lineage>
        <taxon>Eukaryota</taxon>
        <taxon>Fungi</taxon>
        <taxon>Dikarya</taxon>
        <taxon>Basidiomycota</taxon>
        <taxon>Agaricomycotina</taxon>
        <taxon>Agaricomycetes</taxon>
        <taxon>Agaricomycetidae</taxon>
        <taxon>Agaricales</taxon>
        <taxon>Marasmiineae</taxon>
        <taxon>Omphalotaceae</taxon>
        <taxon>Gymnopus</taxon>
    </lineage>
</organism>
<name>A0A6A4H983_9AGAR</name>
<accession>A0A6A4H983</accession>
<dbReference type="AlphaFoldDB" id="A0A6A4H983"/>
<evidence type="ECO:0000313" key="2">
    <source>
        <dbReference type="Proteomes" id="UP000799118"/>
    </source>
</evidence>
<dbReference type="EMBL" id="ML769553">
    <property type="protein sequence ID" value="KAE9394280.1"/>
    <property type="molecule type" value="Genomic_DNA"/>
</dbReference>
<proteinExistence type="predicted"/>
<gene>
    <name evidence="1" type="ORF">BT96DRAFT_746401</name>
</gene>
<keyword evidence="2" id="KW-1185">Reference proteome</keyword>
<evidence type="ECO:0000313" key="1">
    <source>
        <dbReference type="EMBL" id="KAE9394280.1"/>
    </source>
</evidence>